<keyword evidence="5 11" id="KW-0547">Nucleotide-binding</keyword>
<evidence type="ECO:0000256" key="7">
    <source>
        <dbReference type="ARBA" id="ARBA00022840"/>
    </source>
</evidence>
<evidence type="ECO:0000256" key="1">
    <source>
        <dbReference type="ARBA" id="ARBA00001947"/>
    </source>
</evidence>
<evidence type="ECO:0000259" key="12">
    <source>
        <dbReference type="Pfam" id="PF01406"/>
    </source>
</evidence>
<dbReference type="SUPFAM" id="SSF52374">
    <property type="entry name" value="Nucleotidylyl transferase"/>
    <property type="match status" value="1"/>
</dbReference>
<dbReference type="Pfam" id="PF01406">
    <property type="entry name" value="tRNA-synt_1e"/>
    <property type="match status" value="1"/>
</dbReference>
<gene>
    <name evidence="11" type="primary">metG</name>
    <name evidence="15" type="ORF">SB78_04370</name>
</gene>
<evidence type="ECO:0000313" key="15">
    <source>
        <dbReference type="EMBL" id="KIJ88655.1"/>
    </source>
</evidence>
<evidence type="ECO:0000256" key="3">
    <source>
        <dbReference type="ARBA" id="ARBA00022598"/>
    </source>
</evidence>
<dbReference type="InterPro" id="IPR015413">
    <property type="entry name" value="Methionyl/Leucyl_tRNA_Synth"/>
</dbReference>
<keyword evidence="3 11" id="KW-0436">Ligase</keyword>
<dbReference type="InterPro" id="IPR023457">
    <property type="entry name" value="Met-tRNA_synth_2"/>
</dbReference>
<keyword evidence="6" id="KW-0862">Zinc</keyword>
<dbReference type="CDD" id="cd07957">
    <property type="entry name" value="Anticodon_Ia_Met"/>
    <property type="match status" value="1"/>
</dbReference>
<keyword evidence="16" id="KW-1185">Reference proteome</keyword>
<dbReference type="GO" id="GO:0005737">
    <property type="term" value="C:cytoplasm"/>
    <property type="evidence" value="ECO:0007669"/>
    <property type="project" value="UniProtKB-SubCell"/>
</dbReference>
<evidence type="ECO:0000313" key="16">
    <source>
        <dbReference type="Proteomes" id="UP000031952"/>
    </source>
</evidence>
<keyword evidence="4" id="KW-0479">Metal-binding</keyword>
<dbReference type="InterPro" id="IPR009080">
    <property type="entry name" value="tRNAsynth_Ia_anticodon-bd"/>
</dbReference>
<dbReference type="NCBIfam" id="NF008900">
    <property type="entry name" value="PRK12267.1"/>
    <property type="match status" value="1"/>
</dbReference>
<dbReference type="Gene3D" id="1.10.730.10">
    <property type="entry name" value="Isoleucyl-tRNA Synthetase, Domain 1"/>
    <property type="match status" value="1"/>
</dbReference>
<comment type="subcellular location">
    <subcellularLocation>
        <location evidence="11">Cytoplasm</location>
    </subcellularLocation>
</comment>
<dbReference type="Gene3D" id="3.40.50.620">
    <property type="entry name" value="HUPs"/>
    <property type="match status" value="1"/>
</dbReference>
<keyword evidence="8 11" id="KW-0648">Protein biosynthesis</keyword>
<sequence>MKNTYYITTPIYYVNDVPHIGHAYTSVASDVIARFMRLQGFDVIFLTGTDEHGQKVEKAAINKNIDPQKFTDQTSESFRHLMNVMNISNDDFIRTTESRHKEAVAIFWQKLLDNGTIYEGFYEGWYAVRDEAFYDESELTEDKLAPTGAPVEWVKEPSYFFNLSKWQDKLLEFYEANPDFIRPISRRNEVISFVKSGLKDLSVSRTTFNWGIKVPNNEKHVIYVWLDALANYISALGYPDAQSNYGKFWPADLHVVGKDILRFHAVYWPAFLMAAKIPLPKTVMAHGWWTNDGQKISKSLGNTIDPIKLIDEFGVDQVRYFLMREVTFGADGNFARSNLVTRINSELSNKIGNLLQRSTAFVYKNNDGKVPLIEQNIIDKIYELPILKTASKFAEQNVLLMEKTEINKILENIINLAEEANIYIDSEAPWNLKKTDPDKMLEVLYTLLEVLRYIAIMLLPFIPTSANKMLDQLGVNKEERLFKHLIRDYALRSGSDILEPTIIFPKFEGFVT</sequence>
<comment type="similarity">
    <text evidence="11">Belongs to the class-I aminoacyl-tRNA synthetase family. MetG type 2B subfamily.</text>
</comment>
<evidence type="ECO:0000256" key="10">
    <source>
        <dbReference type="ARBA" id="ARBA00047364"/>
    </source>
</evidence>
<evidence type="ECO:0000256" key="5">
    <source>
        <dbReference type="ARBA" id="ARBA00022741"/>
    </source>
</evidence>
<comment type="caution">
    <text evidence="11">Lacks conserved residue(s) required for the propagation of feature annotation.</text>
</comment>
<dbReference type="GO" id="GO:0046872">
    <property type="term" value="F:metal ion binding"/>
    <property type="evidence" value="ECO:0007669"/>
    <property type="project" value="UniProtKB-KW"/>
</dbReference>
<feature type="short sequence motif" description="'HIGH' region" evidence="11">
    <location>
        <begin position="12"/>
        <end position="22"/>
    </location>
</feature>
<dbReference type="PRINTS" id="PR01041">
    <property type="entry name" value="TRNASYNTHMET"/>
</dbReference>
<dbReference type="InterPro" id="IPR032678">
    <property type="entry name" value="tRNA-synt_1_cat_dom"/>
</dbReference>
<accession>A0A0C2RCV1</accession>
<feature type="short sequence motif" description="'KMSKS' region" evidence="11">
    <location>
        <begin position="295"/>
        <end position="299"/>
    </location>
</feature>
<organism evidence="15 16">
    <name type="scientific">Rickettsia asembonensis</name>
    <dbReference type="NCBI Taxonomy" id="1068590"/>
    <lineage>
        <taxon>Bacteria</taxon>
        <taxon>Pseudomonadati</taxon>
        <taxon>Pseudomonadota</taxon>
        <taxon>Alphaproteobacteria</taxon>
        <taxon>Rickettsiales</taxon>
        <taxon>Rickettsiaceae</taxon>
        <taxon>Rickettsieae</taxon>
        <taxon>Rickettsia</taxon>
        <taxon>spotted fever group</taxon>
    </lineage>
</organism>
<comment type="function">
    <text evidence="2 11">Is required not only for elongation of protein synthesis but also for the initiation of all mRNA translation through initiator tRNA(fMet) aminoacylation.</text>
</comment>
<comment type="subunit">
    <text evidence="11">Monomer.</text>
</comment>
<dbReference type="GO" id="GO:0005524">
    <property type="term" value="F:ATP binding"/>
    <property type="evidence" value="ECO:0007669"/>
    <property type="project" value="UniProtKB-UniRule"/>
</dbReference>
<dbReference type="RefSeq" id="WP_041078904.1">
    <property type="nucleotide sequence ID" value="NZ_JWSW01000033.1"/>
</dbReference>
<dbReference type="InterPro" id="IPR014729">
    <property type="entry name" value="Rossmann-like_a/b/a_fold"/>
</dbReference>
<dbReference type="AlphaFoldDB" id="A0A0C2RCV1"/>
<comment type="cofactor">
    <cofactor evidence="1">
        <name>Zn(2+)</name>
        <dbReference type="ChEBI" id="CHEBI:29105"/>
    </cofactor>
</comment>
<feature type="domain" description="Methionyl/Leucyl tRNA synthetase" evidence="13">
    <location>
        <begin position="138"/>
        <end position="358"/>
    </location>
</feature>
<comment type="catalytic activity">
    <reaction evidence="10 11">
        <text>tRNA(Met) + L-methionine + ATP = L-methionyl-tRNA(Met) + AMP + diphosphate</text>
        <dbReference type="Rhea" id="RHEA:13481"/>
        <dbReference type="Rhea" id="RHEA-COMP:9667"/>
        <dbReference type="Rhea" id="RHEA-COMP:9698"/>
        <dbReference type="ChEBI" id="CHEBI:30616"/>
        <dbReference type="ChEBI" id="CHEBI:33019"/>
        <dbReference type="ChEBI" id="CHEBI:57844"/>
        <dbReference type="ChEBI" id="CHEBI:78442"/>
        <dbReference type="ChEBI" id="CHEBI:78530"/>
        <dbReference type="ChEBI" id="CHEBI:456215"/>
        <dbReference type="EC" id="6.1.1.10"/>
    </reaction>
</comment>
<protein>
    <recommendedName>
        <fullName evidence="11">Methionine--tRNA ligase</fullName>
        <ecNumber evidence="11">6.1.1.10</ecNumber>
    </recommendedName>
    <alternativeName>
        <fullName evidence="11">Methionyl-tRNA synthetase</fullName>
        <shortName evidence="11">MetRS</shortName>
    </alternativeName>
</protein>
<dbReference type="GO" id="GO:0004825">
    <property type="term" value="F:methionine-tRNA ligase activity"/>
    <property type="evidence" value="ECO:0007669"/>
    <property type="project" value="UniProtKB-UniRule"/>
</dbReference>
<feature type="domain" description="Methionyl-tRNA synthetase anticodon-binding" evidence="14">
    <location>
        <begin position="399"/>
        <end position="507"/>
    </location>
</feature>
<keyword evidence="7 11" id="KW-0067">ATP-binding</keyword>
<dbReference type="HAMAP" id="MF_01228">
    <property type="entry name" value="Met_tRNA_synth_type2"/>
    <property type="match status" value="1"/>
</dbReference>
<evidence type="ECO:0000256" key="4">
    <source>
        <dbReference type="ARBA" id="ARBA00022723"/>
    </source>
</evidence>
<dbReference type="NCBIfam" id="TIGR00398">
    <property type="entry name" value="metG"/>
    <property type="match status" value="1"/>
</dbReference>
<name>A0A0C2RCV1_9RICK</name>
<evidence type="ECO:0000256" key="9">
    <source>
        <dbReference type="ARBA" id="ARBA00023146"/>
    </source>
</evidence>
<dbReference type="PANTHER" id="PTHR43326">
    <property type="entry name" value="METHIONYL-TRNA SYNTHETASE"/>
    <property type="match status" value="1"/>
</dbReference>
<dbReference type="SUPFAM" id="SSF47323">
    <property type="entry name" value="Anticodon-binding domain of a subclass of class I aminoacyl-tRNA synthetases"/>
    <property type="match status" value="1"/>
</dbReference>
<evidence type="ECO:0000259" key="14">
    <source>
        <dbReference type="Pfam" id="PF19303"/>
    </source>
</evidence>
<reference evidence="15 16" key="1">
    <citation type="submission" date="2014-12" db="EMBL/GenBank/DDBJ databases">
        <title>Whole genome sequence of Candidatus Rickettsia asemboensis strain NMRCii isolated from cat fleas in west Kenya.</title>
        <authorList>
            <person name="Jima D."/>
            <person name="Luce-Fedrow A."/>
            <person name="Yang Y."/>
            <person name="Maina A.N."/>
            <person name="Snesrud E.C."/>
            <person name="Jarman R.G."/>
            <person name="Richards A.L."/>
            <person name="Hang J."/>
        </authorList>
    </citation>
    <scope>NUCLEOTIDE SEQUENCE [LARGE SCALE GENOMIC DNA]</scope>
    <source>
        <strain evidence="15 16">NMRCii</strain>
    </source>
</reference>
<dbReference type="FunFam" id="2.170.220.10:FF:000001">
    <property type="entry name" value="methionine--tRNA ligase, mitochondrial"/>
    <property type="match status" value="1"/>
</dbReference>
<dbReference type="CDD" id="cd00814">
    <property type="entry name" value="MetRS_core"/>
    <property type="match status" value="1"/>
</dbReference>
<keyword evidence="11" id="KW-0963">Cytoplasm</keyword>
<dbReference type="Pfam" id="PF09334">
    <property type="entry name" value="tRNA-synt_1g"/>
    <property type="match status" value="1"/>
</dbReference>
<keyword evidence="9 11" id="KW-0030">Aminoacyl-tRNA synthetase</keyword>
<feature type="domain" description="tRNA synthetases class I catalytic" evidence="12">
    <location>
        <begin position="14"/>
        <end position="134"/>
    </location>
</feature>
<dbReference type="PANTHER" id="PTHR43326:SF1">
    <property type="entry name" value="METHIONINE--TRNA LIGASE, MITOCHONDRIAL"/>
    <property type="match status" value="1"/>
</dbReference>
<proteinExistence type="inferred from homology"/>
<dbReference type="Gene3D" id="2.170.220.10">
    <property type="match status" value="1"/>
</dbReference>
<evidence type="ECO:0000256" key="6">
    <source>
        <dbReference type="ARBA" id="ARBA00022833"/>
    </source>
</evidence>
<evidence type="ECO:0000256" key="2">
    <source>
        <dbReference type="ARBA" id="ARBA00003314"/>
    </source>
</evidence>
<dbReference type="InterPro" id="IPR033911">
    <property type="entry name" value="MetRS_core"/>
</dbReference>
<comment type="caution">
    <text evidence="15">The sequence shown here is derived from an EMBL/GenBank/DDBJ whole genome shotgun (WGS) entry which is preliminary data.</text>
</comment>
<evidence type="ECO:0000259" key="13">
    <source>
        <dbReference type="Pfam" id="PF09334"/>
    </source>
</evidence>
<evidence type="ECO:0000256" key="11">
    <source>
        <dbReference type="HAMAP-Rule" id="MF_01228"/>
    </source>
</evidence>
<dbReference type="Proteomes" id="UP000031952">
    <property type="component" value="Unassembled WGS sequence"/>
</dbReference>
<dbReference type="EMBL" id="JWSW01000033">
    <property type="protein sequence ID" value="KIJ88655.1"/>
    <property type="molecule type" value="Genomic_DNA"/>
</dbReference>
<dbReference type="GO" id="GO:0006431">
    <property type="term" value="P:methionyl-tRNA aminoacylation"/>
    <property type="evidence" value="ECO:0007669"/>
    <property type="project" value="UniProtKB-UniRule"/>
</dbReference>
<evidence type="ECO:0000256" key="8">
    <source>
        <dbReference type="ARBA" id="ARBA00022917"/>
    </source>
</evidence>
<dbReference type="InterPro" id="IPR014758">
    <property type="entry name" value="Met-tRNA_synth"/>
</dbReference>
<dbReference type="Pfam" id="PF19303">
    <property type="entry name" value="Anticodon_3"/>
    <property type="match status" value="1"/>
</dbReference>
<dbReference type="InterPro" id="IPR041872">
    <property type="entry name" value="Anticodon_Met"/>
</dbReference>
<dbReference type="EC" id="6.1.1.10" evidence="11"/>